<dbReference type="AlphaFoldDB" id="A0A1G7L1Y0"/>
<organism evidence="6 7">
    <name type="scientific">Lentzea fradiae</name>
    <dbReference type="NCBI Taxonomy" id="200378"/>
    <lineage>
        <taxon>Bacteria</taxon>
        <taxon>Bacillati</taxon>
        <taxon>Actinomycetota</taxon>
        <taxon>Actinomycetes</taxon>
        <taxon>Pseudonocardiales</taxon>
        <taxon>Pseudonocardiaceae</taxon>
        <taxon>Lentzea</taxon>
    </lineage>
</organism>
<reference evidence="7" key="1">
    <citation type="submission" date="2016-10" db="EMBL/GenBank/DDBJ databases">
        <authorList>
            <person name="Varghese N."/>
            <person name="Submissions S."/>
        </authorList>
    </citation>
    <scope>NUCLEOTIDE SEQUENCE [LARGE SCALE GENOMIC DNA]</scope>
    <source>
        <strain evidence="7">CGMCC 4.3506</strain>
    </source>
</reference>
<dbReference type="SUPFAM" id="SSF46689">
    <property type="entry name" value="Homeodomain-like"/>
    <property type="match status" value="1"/>
</dbReference>
<evidence type="ECO:0000256" key="1">
    <source>
        <dbReference type="ARBA" id="ARBA00023015"/>
    </source>
</evidence>
<accession>A0A1G7L1Y0</accession>
<keyword evidence="1" id="KW-0805">Transcription regulation</keyword>
<dbReference type="GO" id="GO:0003700">
    <property type="term" value="F:DNA-binding transcription factor activity"/>
    <property type="evidence" value="ECO:0007669"/>
    <property type="project" value="TreeGrafter"/>
</dbReference>
<dbReference type="InterPro" id="IPR009057">
    <property type="entry name" value="Homeodomain-like_sf"/>
</dbReference>
<dbReference type="InterPro" id="IPR001647">
    <property type="entry name" value="HTH_TetR"/>
</dbReference>
<sequence>MPRLVHDTSAMLDAAVRLLAATGSADGITVAGVIREAGVSSGSVYHRFPTRAALLAAVWNRAAESFHAELYDLFSGEPVAAAATLGSRTVSWCRAQPENARVLLAGLGSFEPASWPEESRTRREAEQARWDEHVRGLVTGLKRVTGRSTAEILLVAVDLPYAAVRRYLSAGREIPASLDGIVEHLIRSQLTP</sequence>
<evidence type="ECO:0000256" key="2">
    <source>
        <dbReference type="ARBA" id="ARBA00023125"/>
    </source>
</evidence>
<keyword evidence="7" id="KW-1185">Reference proteome</keyword>
<dbReference type="Pfam" id="PF00440">
    <property type="entry name" value="TetR_N"/>
    <property type="match status" value="1"/>
</dbReference>
<dbReference type="InterPro" id="IPR050109">
    <property type="entry name" value="HTH-type_TetR-like_transc_reg"/>
</dbReference>
<evidence type="ECO:0000256" key="3">
    <source>
        <dbReference type="ARBA" id="ARBA00023163"/>
    </source>
</evidence>
<keyword evidence="2 4" id="KW-0238">DNA-binding</keyword>
<dbReference type="Gene3D" id="1.10.357.10">
    <property type="entry name" value="Tetracycline Repressor, domain 2"/>
    <property type="match status" value="1"/>
</dbReference>
<proteinExistence type="predicted"/>
<evidence type="ECO:0000313" key="6">
    <source>
        <dbReference type="EMBL" id="SDF43552.1"/>
    </source>
</evidence>
<dbReference type="STRING" id="200378.SAMN05216553_101628"/>
<keyword evidence="3" id="KW-0804">Transcription</keyword>
<dbReference type="RefSeq" id="WP_090045317.1">
    <property type="nucleotide sequence ID" value="NZ_FNCC01000001.1"/>
</dbReference>
<evidence type="ECO:0000259" key="5">
    <source>
        <dbReference type="PROSITE" id="PS50977"/>
    </source>
</evidence>
<dbReference type="OrthoDB" id="8701707at2"/>
<gene>
    <name evidence="6" type="ORF">SAMN05216553_101628</name>
</gene>
<feature type="DNA-binding region" description="H-T-H motif" evidence="4">
    <location>
        <begin position="29"/>
        <end position="48"/>
    </location>
</feature>
<protein>
    <submittedName>
        <fullName evidence="6">Transcriptional regulator, TetR family</fullName>
    </submittedName>
</protein>
<dbReference type="PANTHER" id="PTHR30055">
    <property type="entry name" value="HTH-TYPE TRANSCRIPTIONAL REGULATOR RUTR"/>
    <property type="match status" value="1"/>
</dbReference>
<evidence type="ECO:0000256" key="4">
    <source>
        <dbReference type="PROSITE-ProRule" id="PRU00335"/>
    </source>
</evidence>
<evidence type="ECO:0000313" key="7">
    <source>
        <dbReference type="Proteomes" id="UP000199623"/>
    </source>
</evidence>
<dbReference type="PROSITE" id="PS50977">
    <property type="entry name" value="HTH_TETR_2"/>
    <property type="match status" value="1"/>
</dbReference>
<dbReference type="Proteomes" id="UP000199623">
    <property type="component" value="Unassembled WGS sequence"/>
</dbReference>
<dbReference type="GO" id="GO:0000976">
    <property type="term" value="F:transcription cis-regulatory region binding"/>
    <property type="evidence" value="ECO:0007669"/>
    <property type="project" value="TreeGrafter"/>
</dbReference>
<dbReference type="PANTHER" id="PTHR30055:SF234">
    <property type="entry name" value="HTH-TYPE TRANSCRIPTIONAL REGULATOR BETI"/>
    <property type="match status" value="1"/>
</dbReference>
<feature type="domain" description="HTH tetR-type" evidence="5">
    <location>
        <begin position="5"/>
        <end position="66"/>
    </location>
</feature>
<name>A0A1G7L1Y0_9PSEU</name>
<dbReference type="EMBL" id="FNCC01000001">
    <property type="protein sequence ID" value="SDF43552.1"/>
    <property type="molecule type" value="Genomic_DNA"/>
</dbReference>